<evidence type="ECO:0000313" key="1">
    <source>
        <dbReference type="EMBL" id="MDM5133979.1"/>
    </source>
</evidence>
<reference evidence="1" key="1">
    <citation type="submission" date="2024-05" db="EMBL/GenBank/DDBJ databases">
        <title>WGS of Aeromonas isolates.</title>
        <authorList>
            <person name="Lee H."/>
        </authorList>
    </citation>
    <scope>NUCLEOTIDE SEQUENCE</scope>
    <source>
        <strain evidence="1">LP308</strain>
    </source>
</reference>
<comment type="caution">
    <text evidence="1">The sequence shown here is derived from an EMBL/GenBank/DDBJ whole genome shotgun (WGS) entry which is preliminary data.</text>
</comment>
<accession>A0ABT7QJ66</accession>
<feature type="non-terminal residue" evidence="1">
    <location>
        <position position="1"/>
    </location>
</feature>
<name>A0ABT7QJ66_9GAMM</name>
<evidence type="ECO:0000313" key="2">
    <source>
        <dbReference type="Proteomes" id="UP001168109"/>
    </source>
</evidence>
<gene>
    <name evidence="1" type="ORF">OB962_23835</name>
</gene>
<protein>
    <submittedName>
        <fullName evidence="1">Pyocin knob domain-containing protein</fullName>
    </submittedName>
</protein>
<organism evidence="1 2">
    <name type="scientific">Aeromonas piscicola</name>
    <dbReference type="NCBI Taxonomy" id="600645"/>
    <lineage>
        <taxon>Bacteria</taxon>
        <taxon>Pseudomonadati</taxon>
        <taxon>Pseudomonadota</taxon>
        <taxon>Gammaproteobacteria</taxon>
        <taxon>Aeromonadales</taxon>
        <taxon>Aeromonadaceae</taxon>
        <taxon>Aeromonas</taxon>
    </lineage>
</organism>
<proteinExistence type="predicted"/>
<feature type="non-terminal residue" evidence="1">
    <location>
        <position position="85"/>
    </location>
</feature>
<dbReference type="EMBL" id="JAOPLU010000071">
    <property type="protein sequence ID" value="MDM5133979.1"/>
    <property type="molecule type" value="Genomic_DNA"/>
</dbReference>
<sequence>VTIAVEIKDGSHRHRWNELDQIPATASRWPSYSEVTNKPDLAAANHTHPGTLTNPIPLAKEDLNTLITPSVFRQESDANAAASLN</sequence>
<dbReference type="Proteomes" id="UP001168109">
    <property type="component" value="Unassembled WGS sequence"/>
</dbReference>
<keyword evidence="2" id="KW-1185">Reference proteome</keyword>